<dbReference type="InterPro" id="IPR036631">
    <property type="entry name" value="MGMT_N_sf"/>
</dbReference>
<comment type="miscellaneous">
    <text evidence="9">This enzyme catalyzes only one turnover and therefore is not strictly catalytic. According to one definition, an enzyme is a biocatalyst that acts repeatedly and over many reaction cycles.</text>
</comment>
<dbReference type="InterPro" id="IPR023546">
    <property type="entry name" value="MGMT"/>
</dbReference>
<keyword evidence="7 9" id="KW-0234">DNA repair</keyword>
<comment type="caution">
    <text evidence="12">The sequence shown here is derived from an EMBL/GenBank/DDBJ whole genome shotgun (WGS) entry which is preliminary data.</text>
</comment>
<dbReference type="GO" id="GO:0003908">
    <property type="term" value="F:methylated-DNA-[protein]-cysteine S-methyltransferase activity"/>
    <property type="evidence" value="ECO:0007669"/>
    <property type="project" value="UniProtKB-UniRule"/>
</dbReference>
<dbReference type="CDD" id="cd06445">
    <property type="entry name" value="ATase"/>
    <property type="match status" value="1"/>
</dbReference>
<evidence type="ECO:0000313" key="12">
    <source>
        <dbReference type="EMBL" id="ERL50034.1"/>
    </source>
</evidence>
<evidence type="ECO:0000256" key="9">
    <source>
        <dbReference type="HAMAP-Rule" id="MF_00772"/>
    </source>
</evidence>
<dbReference type="FunFam" id="1.10.10.10:FF:000214">
    <property type="entry name" value="Methylated-DNA--protein-cysteine methyltransferase"/>
    <property type="match status" value="1"/>
</dbReference>
<dbReference type="SUPFAM" id="SSF46767">
    <property type="entry name" value="Methylated DNA-protein cysteine methyltransferase, C-terminal domain"/>
    <property type="match status" value="1"/>
</dbReference>
<evidence type="ECO:0000256" key="4">
    <source>
        <dbReference type="ARBA" id="ARBA00022603"/>
    </source>
</evidence>
<keyword evidence="5 9" id="KW-0808">Transferase</keyword>
<dbReference type="EC" id="2.1.1.63" evidence="9"/>
<comment type="function">
    <text evidence="9">Involved in the cellular defense against the biological effects of O6-methylguanine (O6-MeG) and O4-methylthymine (O4-MeT) in DNA. Repairs the methylated nucleobase in DNA by stoichiometrically transferring the methyl group to a cysteine residue in the enzyme. This is a suicide reaction: the enzyme is irreversibly inactivated.</text>
</comment>
<evidence type="ECO:0000256" key="1">
    <source>
        <dbReference type="ARBA" id="ARBA00001286"/>
    </source>
</evidence>
<feature type="domain" description="Methylguanine DNA methyltransferase ribonuclease-like" evidence="11">
    <location>
        <begin position="23"/>
        <end position="80"/>
    </location>
</feature>
<comment type="similarity">
    <text evidence="2 9">Belongs to the MGMT family.</text>
</comment>
<proteinExistence type="inferred from homology"/>
<dbReference type="HAMAP" id="MF_00772">
    <property type="entry name" value="OGT"/>
    <property type="match status" value="1"/>
</dbReference>
<evidence type="ECO:0000256" key="7">
    <source>
        <dbReference type="ARBA" id="ARBA00023204"/>
    </source>
</evidence>
<evidence type="ECO:0000256" key="2">
    <source>
        <dbReference type="ARBA" id="ARBA00008711"/>
    </source>
</evidence>
<accession>W1N3H1</accession>
<evidence type="ECO:0000259" key="11">
    <source>
        <dbReference type="Pfam" id="PF02870"/>
    </source>
</evidence>
<dbReference type="OrthoDB" id="9811249at2"/>
<dbReference type="Pfam" id="PF02870">
    <property type="entry name" value="Methyltransf_1N"/>
    <property type="match status" value="1"/>
</dbReference>
<dbReference type="PROSITE" id="PS00374">
    <property type="entry name" value="MGMT"/>
    <property type="match status" value="1"/>
</dbReference>
<reference evidence="12 13" key="1">
    <citation type="submission" date="2013-08" db="EMBL/GenBank/DDBJ databases">
        <title>draft genome of Halomonas huanghegensis, strain BJGMM-B45T.</title>
        <authorList>
            <person name="Miao C."/>
            <person name="Wan Y."/>
            <person name="Jin W."/>
        </authorList>
    </citation>
    <scope>NUCLEOTIDE SEQUENCE [LARGE SCALE GENOMIC DNA]</scope>
    <source>
        <strain evidence="12 13">BJGMM-B45</strain>
    </source>
</reference>
<dbReference type="InterPro" id="IPR008332">
    <property type="entry name" value="MethylG_MeTrfase_N"/>
</dbReference>
<evidence type="ECO:0000256" key="5">
    <source>
        <dbReference type="ARBA" id="ARBA00022679"/>
    </source>
</evidence>
<dbReference type="InterPro" id="IPR001497">
    <property type="entry name" value="MethylDNA_cys_MeTrfase_AS"/>
</dbReference>
<dbReference type="SUPFAM" id="SSF53155">
    <property type="entry name" value="Methylated DNA-protein cysteine methyltransferase domain"/>
    <property type="match status" value="1"/>
</dbReference>
<dbReference type="GO" id="GO:0005737">
    <property type="term" value="C:cytoplasm"/>
    <property type="evidence" value="ECO:0007669"/>
    <property type="project" value="UniProtKB-SubCell"/>
</dbReference>
<comment type="catalytic activity">
    <reaction evidence="1 9">
        <text>a 4-O-methyl-thymidine in DNA + L-cysteinyl-[protein] = a thymidine in DNA + S-methyl-L-cysteinyl-[protein]</text>
        <dbReference type="Rhea" id="RHEA:53428"/>
        <dbReference type="Rhea" id="RHEA-COMP:10131"/>
        <dbReference type="Rhea" id="RHEA-COMP:10132"/>
        <dbReference type="Rhea" id="RHEA-COMP:13555"/>
        <dbReference type="Rhea" id="RHEA-COMP:13556"/>
        <dbReference type="ChEBI" id="CHEBI:29950"/>
        <dbReference type="ChEBI" id="CHEBI:82612"/>
        <dbReference type="ChEBI" id="CHEBI:137386"/>
        <dbReference type="ChEBI" id="CHEBI:137387"/>
        <dbReference type="EC" id="2.1.1.63"/>
    </reaction>
</comment>
<sequence length="174" mass="19126">MKRNDWLTLEGLQCFRPPAHEALGTLVIGATSRGIARLDFMNEEQASQIPHRPNAQTEACHAQLQEYFAGQRHDFELALDASGTDFQRQVWQALTRIPYGETRSYSELAESLGRKGAQRAIGSANGRNPIAVIVPCHRVIGSDGSLTGYAGGIGRKQWLLAFEAQEVPLELQPG</sequence>
<keyword evidence="6 9" id="KW-0227">DNA damage</keyword>
<name>W1N3H1_9GAMM</name>
<dbReference type="GO" id="GO:0006307">
    <property type="term" value="P:DNA alkylation repair"/>
    <property type="evidence" value="ECO:0007669"/>
    <property type="project" value="UniProtKB-UniRule"/>
</dbReference>
<dbReference type="Gene3D" id="3.30.160.70">
    <property type="entry name" value="Methylated DNA-protein cysteine methyltransferase domain"/>
    <property type="match status" value="1"/>
</dbReference>
<dbReference type="Proteomes" id="UP000019113">
    <property type="component" value="Unassembled WGS sequence"/>
</dbReference>
<dbReference type="GO" id="GO:0032259">
    <property type="term" value="P:methylation"/>
    <property type="evidence" value="ECO:0007669"/>
    <property type="project" value="UniProtKB-KW"/>
</dbReference>
<dbReference type="PANTHER" id="PTHR10815">
    <property type="entry name" value="METHYLATED-DNA--PROTEIN-CYSTEINE METHYLTRANSFERASE"/>
    <property type="match status" value="1"/>
</dbReference>
<dbReference type="InterPro" id="IPR014048">
    <property type="entry name" value="MethylDNA_cys_MeTrfase_DNA-bd"/>
</dbReference>
<dbReference type="Gene3D" id="1.10.10.10">
    <property type="entry name" value="Winged helix-like DNA-binding domain superfamily/Winged helix DNA-binding domain"/>
    <property type="match status" value="1"/>
</dbReference>
<keyword evidence="4 9" id="KW-0489">Methyltransferase</keyword>
<evidence type="ECO:0000256" key="8">
    <source>
        <dbReference type="ARBA" id="ARBA00049348"/>
    </source>
</evidence>
<dbReference type="eggNOG" id="COG0350">
    <property type="taxonomic scope" value="Bacteria"/>
</dbReference>
<evidence type="ECO:0000259" key="10">
    <source>
        <dbReference type="Pfam" id="PF01035"/>
    </source>
</evidence>
<gene>
    <name evidence="12" type="ORF">BJB45_02585</name>
</gene>
<dbReference type="InterPro" id="IPR036217">
    <property type="entry name" value="MethylDNA_cys_MeTrfase_DNAb"/>
</dbReference>
<dbReference type="STRING" id="1178482.AR456_04075"/>
<dbReference type="EMBL" id="AVBC01000039">
    <property type="protein sequence ID" value="ERL50034.1"/>
    <property type="molecule type" value="Genomic_DNA"/>
</dbReference>
<evidence type="ECO:0000256" key="3">
    <source>
        <dbReference type="ARBA" id="ARBA00022490"/>
    </source>
</evidence>
<evidence type="ECO:0000313" key="13">
    <source>
        <dbReference type="Proteomes" id="UP000019113"/>
    </source>
</evidence>
<comment type="subcellular location">
    <subcellularLocation>
        <location evidence="9">Cytoplasm</location>
    </subcellularLocation>
</comment>
<protein>
    <recommendedName>
        <fullName evidence="9">Methylated-DNA--protein-cysteine methyltransferase</fullName>
        <ecNumber evidence="9">2.1.1.63</ecNumber>
    </recommendedName>
    <alternativeName>
        <fullName evidence="9">6-O-methylguanine-DNA methyltransferase</fullName>
        <shortName evidence="9">MGMT</shortName>
    </alternativeName>
    <alternativeName>
        <fullName evidence="9">O-6-methylguanine-DNA-alkyltransferase</fullName>
    </alternativeName>
</protein>
<keyword evidence="13" id="KW-1185">Reference proteome</keyword>
<organism evidence="12 13">
    <name type="scientific">Halomonas huangheensis</name>
    <dbReference type="NCBI Taxonomy" id="1178482"/>
    <lineage>
        <taxon>Bacteria</taxon>
        <taxon>Pseudomonadati</taxon>
        <taxon>Pseudomonadota</taxon>
        <taxon>Gammaproteobacteria</taxon>
        <taxon>Oceanospirillales</taxon>
        <taxon>Halomonadaceae</taxon>
        <taxon>Halomonas</taxon>
    </lineage>
</organism>
<dbReference type="PATRIC" id="fig|1178482.3.peg.3124"/>
<keyword evidence="3 9" id="KW-0963">Cytoplasm</keyword>
<feature type="active site" description="Nucleophile; methyl group acceptor" evidence="9">
    <location>
        <position position="136"/>
    </location>
</feature>
<evidence type="ECO:0000256" key="6">
    <source>
        <dbReference type="ARBA" id="ARBA00022763"/>
    </source>
</evidence>
<comment type="catalytic activity">
    <reaction evidence="8 9">
        <text>a 6-O-methyl-2'-deoxyguanosine in DNA + L-cysteinyl-[protein] = S-methyl-L-cysteinyl-[protein] + a 2'-deoxyguanosine in DNA</text>
        <dbReference type="Rhea" id="RHEA:24000"/>
        <dbReference type="Rhea" id="RHEA-COMP:10131"/>
        <dbReference type="Rhea" id="RHEA-COMP:10132"/>
        <dbReference type="Rhea" id="RHEA-COMP:11367"/>
        <dbReference type="Rhea" id="RHEA-COMP:11368"/>
        <dbReference type="ChEBI" id="CHEBI:29950"/>
        <dbReference type="ChEBI" id="CHEBI:82612"/>
        <dbReference type="ChEBI" id="CHEBI:85445"/>
        <dbReference type="ChEBI" id="CHEBI:85448"/>
        <dbReference type="EC" id="2.1.1.63"/>
    </reaction>
</comment>
<dbReference type="AlphaFoldDB" id="W1N3H1"/>
<dbReference type="NCBIfam" id="TIGR00589">
    <property type="entry name" value="ogt"/>
    <property type="match status" value="1"/>
</dbReference>
<dbReference type="Pfam" id="PF01035">
    <property type="entry name" value="DNA_binding_1"/>
    <property type="match status" value="1"/>
</dbReference>
<dbReference type="PANTHER" id="PTHR10815:SF5">
    <property type="entry name" value="METHYLATED-DNA--PROTEIN-CYSTEINE METHYLTRANSFERASE"/>
    <property type="match status" value="1"/>
</dbReference>
<dbReference type="InterPro" id="IPR036388">
    <property type="entry name" value="WH-like_DNA-bd_sf"/>
</dbReference>
<feature type="domain" description="Methylated-DNA-[protein]-cysteine S-methyltransferase DNA binding" evidence="10">
    <location>
        <begin position="85"/>
        <end position="164"/>
    </location>
</feature>